<sequence length="292" mass="33405">MGDRNQGSIDRSFTNMVAETYYMRNPYPVPDVSREGCWTIGGPVLGNKVLPNYKDWDLRLTPFERLFAHHTLNSIRKDCRLIRPQVPKDSLDLALNSVYVHSKDTLVPKMYTIMQPETLGQETWRVLKNEIKVIPTKPKLPVEQTRKVIKTDNIFESSTKERILGEELKCYRGPVAPDRIHPSSVKLAIEGPHTDQSNPGYSPTDNFPSSWWSSSRKDRKSGEEEVIAIEEEEEEKEEDKYVTAAAALVVVSNKSSGSRRSRKGRLFWQIGEQLDEDSTGREYFNVRNSTLS</sequence>
<protein>
    <submittedName>
        <fullName evidence="2">Uncharacterized protein</fullName>
    </submittedName>
</protein>
<feature type="compositionally biased region" description="Polar residues" evidence="1">
    <location>
        <begin position="194"/>
        <end position="208"/>
    </location>
</feature>
<organism evidence="2 3">
    <name type="scientific">Vespula pensylvanica</name>
    <name type="common">Western yellow jacket</name>
    <name type="synonym">Wasp</name>
    <dbReference type="NCBI Taxonomy" id="30213"/>
    <lineage>
        <taxon>Eukaryota</taxon>
        <taxon>Metazoa</taxon>
        <taxon>Ecdysozoa</taxon>
        <taxon>Arthropoda</taxon>
        <taxon>Hexapoda</taxon>
        <taxon>Insecta</taxon>
        <taxon>Pterygota</taxon>
        <taxon>Neoptera</taxon>
        <taxon>Endopterygota</taxon>
        <taxon>Hymenoptera</taxon>
        <taxon>Apocrita</taxon>
        <taxon>Aculeata</taxon>
        <taxon>Vespoidea</taxon>
        <taxon>Vespidae</taxon>
        <taxon>Vespinae</taxon>
        <taxon>Vespula</taxon>
    </lineage>
</organism>
<keyword evidence="3" id="KW-1185">Reference proteome</keyword>
<proteinExistence type="predicted"/>
<dbReference type="AlphaFoldDB" id="A0A834U828"/>
<evidence type="ECO:0000256" key="1">
    <source>
        <dbReference type="SAM" id="MobiDB-lite"/>
    </source>
</evidence>
<dbReference type="InterPro" id="IPR022179">
    <property type="entry name" value="CFAP276"/>
</dbReference>
<name>A0A834U828_VESPE</name>
<dbReference type="Pfam" id="PF12494">
    <property type="entry name" value="DUF3695"/>
    <property type="match status" value="1"/>
</dbReference>
<feature type="region of interest" description="Disordered" evidence="1">
    <location>
        <begin position="190"/>
        <end position="216"/>
    </location>
</feature>
<evidence type="ECO:0000313" key="2">
    <source>
        <dbReference type="EMBL" id="KAF7420517.1"/>
    </source>
</evidence>
<dbReference type="Proteomes" id="UP000600918">
    <property type="component" value="Unassembled WGS sequence"/>
</dbReference>
<reference evidence="2" key="1">
    <citation type="journal article" date="2020" name="G3 (Bethesda)">
        <title>High-Quality Assemblies for Three Invasive Social Wasps from the &lt;i&gt;Vespula&lt;/i&gt; Genus.</title>
        <authorList>
            <person name="Harrop T.W.R."/>
            <person name="Guhlin J."/>
            <person name="McLaughlin G.M."/>
            <person name="Permina E."/>
            <person name="Stockwell P."/>
            <person name="Gilligan J."/>
            <person name="Le Lec M.F."/>
            <person name="Gruber M.A.M."/>
            <person name="Quinn O."/>
            <person name="Lovegrove M."/>
            <person name="Duncan E.J."/>
            <person name="Remnant E.J."/>
            <person name="Van Eeckhoven J."/>
            <person name="Graham B."/>
            <person name="Knapp R.A."/>
            <person name="Langford K.W."/>
            <person name="Kronenberg Z."/>
            <person name="Press M.O."/>
            <person name="Eacker S.M."/>
            <person name="Wilson-Rankin E.E."/>
            <person name="Purcell J."/>
            <person name="Lester P.J."/>
            <person name="Dearden P.K."/>
        </authorList>
    </citation>
    <scope>NUCLEOTIDE SEQUENCE</scope>
    <source>
        <strain evidence="2">Volc-1</strain>
    </source>
</reference>
<comment type="caution">
    <text evidence="2">The sequence shown here is derived from an EMBL/GenBank/DDBJ whole genome shotgun (WGS) entry which is preliminary data.</text>
</comment>
<evidence type="ECO:0000313" key="3">
    <source>
        <dbReference type="Proteomes" id="UP000600918"/>
    </source>
</evidence>
<accession>A0A834U828</accession>
<dbReference type="EMBL" id="JACSDY010000009">
    <property type="protein sequence ID" value="KAF7420517.1"/>
    <property type="molecule type" value="Genomic_DNA"/>
</dbReference>
<gene>
    <name evidence="2" type="ORF">H0235_010814</name>
</gene>